<keyword evidence="2" id="KW-1185">Reference proteome</keyword>
<protein>
    <recommendedName>
        <fullName evidence="3">Retrovirus-related Pol polyprotein from transposon TNT 1-94</fullName>
    </recommendedName>
</protein>
<evidence type="ECO:0008006" key="3">
    <source>
        <dbReference type="Google" id="ProtNLM"/>
    </source>
</evidence>
<dbReference type="PANTHER" id="PTHR11439">
    <property type="entry name" value="GAG-POL-RELATED RETROTRANSPOSON"/>
    <property type="match status" value="1"/>
</dbReference>
<comment type="caution">
    <text evidence="1">The sequence shown here is derived from an EMBL/GenBank/DDBJ whole genome shotgun (WGS) entry which is preliminary data.</text>
</comment>
<dbReference type="OrthoDB" id="6432544at2759"/>
<dbReference type="AlphaFoldDB" id="A0A4Y2KY32"/>
<evidence type="ECO:0000313" key="1">
    <source>
        <dbReference type="EMBL" id="GBN07228.1"/>
    </source>
</evidence>
<accession>A0A4Y2KY32</accession>
<proteinExistence type="predicted"/>
<name>A0A4Y2KY32_ARAVE</name>
<sequence>MDPNYLKQEGEGDLLPTNTQYRQAEGALLYVATLSRPDISVAGNILSRRNEKPREGDWNAVKRIIRNLKTTAELKLIIRKKITNLKCFL</sequence>
<organism evidence="1 2">
    <name type="scientific">Araneus ventricosus</name>
    <name type="common">Orbweaver spider</name>
    <name type="synonym">Epeira ventricosa</name>
    <dbReference type="NCBI Taxonomy" id="182803"/>
    <lineage>
        <taxon>Eukaryota</taxon>
        <taxon>Metazoa</taxon>
        <taxon>Ecdysozoa</taxon>
        <taxon>Arthropoda</taxon>
        <taxon>Chelicerata</taxon>
        <taxon>Arachnida</taxon>
        <taxon>Araneae</taxon>
        <taxon>Araneomorphae</taxon>
        <taxon>Entelegynae</taxon>
        <taxon>Araneoidea</taxon>
        <taxon>Araneidae</taxon>
        <taxon>Araneus</taxon>
    </lineage>
</organism>
<gene>
    <name evidence="1" type="ORF">AVEN_4336_1</name>
</gene>
<dbReference type="Proteomes" id="UP000499080">
    <property type="component" value="Unassembled WGS sequence"/>
</dbReference>
<reference evidence="1 2" key="1">
    <citation type="journal article" date="2019" name="Sci. Rep.">
        <title>Orb-weaving spider Araneus ventricosus genome elucidates the spidroin gene catalogue.</title>
        <authorList>
            <person name="Kono N."/>
            <person name="Nakamura H."/>
            <person name="Ohtoshi R."/>
            <person name="Moran D.A.P."/>
            <person name="Shinohara A."/>
            <person name="Yoshida Y."/>
            <person name="Fujiwara M."/>
            <person name="Mori M."/>
            <person name="Tomita M."/>
            <person name="Arakawa K."/>
        </authorList>
    </citation>
    <scope>NUCLEOTIDE SEQUENCE [LARGE SCALE GENOMIC DNA]</scope>
</reference>
<evidence type="ECO:0000313" key="2">
    <source>
        <dbReference type="Proteomes" id="UP000499080"/>
    </source>
</evidence>
<dbReference type="PANTHER" id="PTHR11439:SF483">
    <property type="entry name" value="PEPTIDE SYNTHASE GLIP-LIKE, PUTATIVE (AFU_ORTHOLOGUE AFUA_3G12920)-RELATED"/>
    <property type="match status" value="1"/>
</dbReference>
<dbReference type="EMBL" id="BGPR01005141">
    <property type="protein sequence ID" value="GBN07228.1"/>
    <property type="molecule type" value="Genomic_DNA"/>
</dbReference>